<proteinExistence type="predicted"/>
<dbReference type="AlphaFoldDB" id="A0A0D2EJA1"/>
<gene>
    <name evidence="1" type="ORF">Z519_09552</name>
</gene>
<dbReference type="Proteomes" id="UP000053789">
    <property type="component" value="Unassembled WGS sequence"/>
</dbReference>
<evidence type="ECO:0000313" key="2">
    <source>
        <dbReference type="Proteomes" id="UP000053789"/>
    </source>
</evidence>
<dbReference type="VEuPathDB" id="FungiDB:Z519_09552"/>
<dbReference type="RefSeq" id="XP_016616790.1">
    <property type="nucleotide sequence ID" value="XM_016767274.1"/>
</dbReference>
<keyword evidence="2" id="KW-1185">Reference proteome</keyword>
<dbReference type="EMBL" id="KN846994">
    <property type="protein sequence ID" value="KIW90121.1"/>
    <property type="molecule type" value="Genomic_DNA"/>
</dbReference>
<reference evidence="1" key="1">
    <citation type="submission" date="2015-01" db="EMBL/GenBank/DDBJ databases">
        <title>The Genome Sequence of Cladophialophora bantiana CBS 173.52.</title>
        <authorList>
            <consortium name="The Broad Institute Genomics Platform"/>
            <person name="Cuomo C."/>
            <person name="de Hoog S."/>
            <person name="Gorbushina A."/>
            <person name="Stielow B."/>
            <person name="Teixiera M."/>
            <person name="Abouelleil A."/>
            <person name="Chapman S.B."/>
            <person name="Priest M."/>
            <person name="Young S.K."/>
            <person name="Wortman J."/>
            <person name="Nusbaum C."/>
            <person name="Birren B."/>
        </authorList>
    </citation>
    <scope>NUCLEOTIDE SEQUENCE [LARGE SCALE GENOMIC DNA]</scope>
    <source>
        <strain evidence="1">CBS 173.52</strain>
    </source>
</reference>
<protein>
    <submittedName>
        <fullName evidence="1">Uncharacterized protein</fullName>
    </submittedName>
</protein>
<accession>A0A0D2EJA1</accession>
<evidence type="ECO:0000313" key="1">
    <source>
        <dbReference type="EMBL" id="KIW90121.1"/>
    </source>
</evidence>
<organism evidence="1 2">
    <name type="scientific">Cladophialophora bantiana (strain ATCC 10958 / CBS 173.52 / CDC B-1940 / NIH 8579)</name>
    <name type="common">Xylohypha bantiana</name>
    <dbReference type="NCBI Taxonomy" id="1442370"/>
    <lineage>
        <taxon>Eukaryota</taxon>
        <taxon>Fungi</taxon>
        <taxon>Dikarya</taxon>
        <taxon>Ascomycota</taxon>
        <taxon>Pezizomycotina</taxon>
        <taxon>Eurotiomycetes</taxon>
        <taxon>Chaetothyriomycetidae</taxon>
        <taxon>Chaetothyriales</taxon>
        <taxon>Herpotrichiellaceae</taxon>
        <taxon>Cladophialophora</taxon>
    </lineage>
</organism>
<dbReference type="HOGENOM" id="CLU_2739811_0_0_1"/>
<name>A0A0D2EJA1_CLAB1</name>
<dbReference type="GeneID" id="27702480"/>
<sequence>MITPVNSYKPSGPPPLLGELEPSHELIYGVSDERISVAAWPILPHSSYDIPTLTVYLEMQTLTYVTFRNEV</sequence>